<dbReference type="InterPro" id="IPR011990">
    <property type="entry name" value="TPR-like_helical_dom_sf"/>
</dbReference>
<comment type="caution">
    <text evidence="7">The sequence shown here is derived from an EMBL/GenBank/DDBJ whole genome shotgun (WGS) entry which is preliminary data.</text>
</comment>
<evidence type="ECO:0000313" key="7">
    <source>
        <dbReference type="EMBL" id="KAK2190477.1"/>
    </source>
</evidence>
<evidence type="ECO:0000256" key="6">
    <source>
        <dbReference type="SAM" id="MobiDB-lite"/>
    </source>
</evidence>
<dbReference type="GO" id="GO:0005930">
    <property type="term" value="C:axoneme"/>
    <property type="evidence" value="ECO:0007669"/>
    <property type="project" value="UniProtKB-SubCell"/>
</dbReference>
<evidence type="ECO:0000256" key="1">
    <source>
        <dbReference type="ARBA" id="ARBA00004430"/>
    </source>
</evidence>
<dbReference type="Pfam" id="PF13424">
    <property type="entry name" value="TPR_12"/>
    <property type="match status" value="1"/>
</dbReference>
<dbReference type="PANTHER" id="PTHR23040:SF2">
    <property type="entry name" value="OUTER DYNEIN ARM-DOCKING COMPLEX SUBUNIT 4"/>
    <property type="match status" value="1"/>
</dbReference>
<dbReference type="AlphaFoldDB" id="A0AAD9P967"/>
<dbReference type="Pfam" id="PF13181">
    <property type="entry name" value="TPR_8"/>
    <property type="match status" value="2"/>
</dbReference>
<dbReference type="Pfam" id="PF13432">
    <property type="entry name" value="TPR_16"/>
    <property type="match status" value="1"/>
</dbReference>
<gene>
    <name evidence="7" type="ORF">NP493_78g00036</name>
</gene>
<dbReference type="SUPFAM" id="SSF48452">
    <property type="entry name" value="TPR-like"/>
    <property type="match status" value="2"/>
</dbReference>
<reference evidence="7" key="1">
    <citation type="journal article" date="2023" name="Mol. Biol. Evol.">
        <title>Third-Generation Sequencing Reveals the Adaptive Role of the Epigenome in Three Deep-Sea Polychaetes.</title>
        <authorList>
            <person name="Perez M."/>
            <person name="Aroh O."/>
            <person name="Sun Y."/>
            <person name="Lan Y."/>
            <person name="Juniper S.K."/>
            <person name="Young C.R."/>
            <person name="Angers B."/>
            <person name="Qian P.Y."/>
        </authorList>
    </citation>
    <scope>NUCLEOTIDE SEQUENCE</scope>
    <source>
        <strain evidence="7">R07B-5</strain>
    </source>
</reference>
<keyword evidence="4" id="KW-0802">TPR repeat</keyword>
<dbReference type="InterPro" id="IPR019734">
    <property type="entry name" value="TPR_rpt"/>
</dbReference>
<dbReference type="PANTHER" id="PTHR23040">
    <property type="match status" value="1"/>
</dbReference>
<proteinExistence type="predicted"/>
<name>A0AAD9P967_RIDPI</name>
<organism evidence="7 8">
    <name type="scientific">Ridgeia piscesae</name>
    <name type="common">Tubeworm</name>
    <dbReference type="NCBI Taxonomy" id="27915"/>
    <lineage>
        <taxon>Eukaryota</taxon>
        <taxon>Metazoa</taxon>
        <taxon>Spiralia</taxon>
        <taxon>Lophotrochozoa</taxon>
        <taxon>Annelida</taxon>
        <taxon>Polychaeta</taxon>
        <taxon>Sedentaria</taxon>
        <taxon>Canalipalpata</taxon>
        <taxon>Sabellida</taxon>
        <taxon>Siboglinidae</taxon>
        <taxon>Ridgeia</taxon>
    </lineage>
</organism>
<accession>A0AAD9P967</accession>
<protein>
    <recommendedName>
        <fullName evidence="2">Outer dynein arm-docking complex subunit 4</fullName>
    </recommendedName>
    <alternativeName>
        <fullName evidence="3">Tetratricopeptide repeat protein 25</fullName>
    </alternativeName>
</protein>
<keyword evidence="8" id="KW-1185">Reference proteome</keyword>
<dbReference type="EMBL" id="JAODUO010000078">
    <property type="protein sequence ID" value="KAK2190477.1"/>
    <property type="molecule type" value="Genomic_DNA"/>
</dbReference>
<dbReference type="SMART" id="SM00028">
    <property type="entry name" value="TPR"/>
    <property type="match status" value="7"/>
</dbReference>
<evidence type="ECO:0000256" key="2">
    <source>
        <dbReference type="ARBA" id="ARBA00034139"/>
    </source>
</evidence>
<feature type="region of interest" description="Disordered" evidence="6">
    <location>
        <begin position="580"/>
        <end position="604"/>
    </location>
</feature>
<dbReference type="Pfam" id="PF13176">
    <property type="entry name" value="TPR_7"/>
    <property type="match status" value="1"/>
</dbReference>
<feature type="coiled-coil region" evidence="5">
    <location>
        <begin position="249"/>
        <end position="283"/>
    </location>
</feature>
<evidence type="ECO:0000256" key="3">
    <source>
        <dbReference type="ARBA" id="ARBA00034143"/>
    </source>
</evidence>
<dbReference type="InterPro" id="IPR040111">
    <property type="entry name" value="ODAD4"/>
</dbReference>
<feature type="repeat" description="TPR" evidence="4">
    <location>
        <begin position="51"/>
        <end position="84"/>
    </location>
</feature>
<dbReference type="PROSITE" id="PS50005">
    <property type="entry name" value="TPR"/>
    <property type="match status" value="2"/>
</dbReference>
<evidence type="ECO:0000313" key="8">
    <source>
        <dbReference type="Proteomes" id="UP001209878"/>
    </source>
</evidence>
<evidence type="ECO:0000256" key="5">
    <source>
        <dbReference type="SAM" id="Coils"/>
    </source>
</evidence>
<feature type="repeat" description="TPR" evidence="4">
    <location>
        <begin position="119"/>
        <end position="152"/>
    </location>
</feature>
<feature type="region of interest" description="Disordered" evidence="6">
    <location>
        <begin position="212"/>
        <end position="231"/>
    </location>
</feature>
<keyword evidence="5" id="KW-0175">Coiled coil</keyword>
<dbReference type="Gene3D" id="1.25.40.10">
    <property type="entry name" value="Tetratricopeptide repeat domain"/>
    <property type="match status" value="3"/>
</dbReference>
<sequence length="604" mass="67813">MSRSGVGREISALVNDRRKTGRSMYGSKRSVAMSGAGSVMSDEVLQRRLALENYKEEAAARMVAGKYKQAVDMYTKALDVDPECKRCLTSRAKCYLRLGRLDDAITDAEGALSLDDSSAKAFYVKGEALYQKGDFELALVCYYRAKRLRPAVPEYDKAIQKARSVIEEHVGDVANAKLTSDGDLSTFYQSTQEEDEVAETVVEVAAFADTASQGSTRTETTDEKKAAKRSNPKTTRVLLEELYGDWQYLERILSEEADRIEELERAEKEAARTRELALRDRREALQLQGRNVKEEDDQREELRLIAKDSFTAANRKKCKELSEAVRRLADSELDYLGERMTFWQQQRQHSGQAGGGSASTATRRILAALERIENPSPKGRYRSSLQEARDTLRTVERASESDLPRKMELMGTLYSLIGNSYFEMKDYNHALKYYTLDGNVAKDGQFEEAENRSLENIGRTLARMGRHAEAIDIFKQRMACAKEGLEAAWLNYEVGHCHLEERHFDLAQSCAETALQNAIDAGDNGWTLNSRVLLAQIQMEQNNHEAAFDHFTLALDVARAEEDKDAVAAVEKAISEIQERLKTAATDDQDTRQTTDGEATGGEV</sequence>
<comment type="subcellular location">
    <subcellularLocation>
        <location evidence="1">Cytoplasm</location>
        <location evidence="1">Cytoskeleton</location>
        <location evidence="1">Cilium axoneme</location>
    </subcellularLocation>
</comment>
<evidence type="ECO:0000256" key="4">
    <source>
        <dbReference type="PROSITE-ProRule" id="PRU00339"/>
    </source>
</evidence>
<dbReference type="Proteomes" id="UP001209878">
    <property type="component" value="Unassembled WGS sequence"/>
</dbReference>